<dbReference type="NCBIfam" id="TIGR01731">
    <property type="entry name" value="fil_hemag_20aa"/>
    <property type="match status" value="15"/>
</dbReference>
<dbReference type="Proteomes" id="UP001156318">
    <property type="component" value="Chromosome"/>
</dbReference>
<evidence type="ECO:0000256" key="1">
    <source>
        <dbReference type="ARBA" id="ARBA00004219"/>
    </source>
</evidence>
<dbReference type="InterPro" id="IPR010069">
    <property type="entry name" value="CdiA_FHA1_rpt"/>
</dbReference>
<evidence type="ECO:0000313" key="9">
    <source>
        <dbReference type="Proteomes" id="UP001156318"/>
    </source>
</evidence>
<gene>
    <name evidence="8" type="ORF">KFZ77_15485</name>
</gene>
<keyword evidence="3" id="KW-1266">Target cell cytoplasm</keyword>
<reference evidence="8 9" key="1">
    <citation type="submission" date="2021-05" db="EMBL/GenBank/DDBJ databases">
        <title>Isolation, identification, and the growth promoting effects of Pantoea dispersa strain YSD J2 from the aboveground leaves of Cyperus esculentus L.Var. Sativus.</title>
        <authorList>
            <person name="Wang S."/>
            <person name="Tang X.M."/>
            <person name="Huang Y.N."/>
        </authorList>
    </citation>
    <scope>NUCLEOTIDE SEQUENCE [LARGE SCALE GENOMIC DNA]</scope>
    <source>
        <strain evidence="9">YSD YN2</strain>
    </source>
</reference>
<comment type="subcellular location">
    <subcellularLocation>
        <location evidence="1">Target cell</location>
        <location evidence="1">Target cell cytoplasm</location>
    </subcellularLocation>
</comment>
<evidence type="ECO:0000256" key="4">
    <source>
        <dbReference type="ARBA" id="ARBA00023026"/>
    </source>
</evidence>
<dbReference type="Pfam" id="PF05860">
    <property type="entry name" value="TPS"/>
    <property type="match status" value="1"/>
</dbReference>
<dbReference type="Pfam" id="PF04829">
    <property type="entry name" value="PT-VENN"/>
    <property type="match status" value="1"/>
</dbReference>
<accession>A0ABY6JBL5</accession>
<dbReference type="EMBL" id="CP074352">
    <property type="protein sequence ID" value="UYU31227.1"/>
    <property type="molecule type" value="Genomic_DNA"/>
</dbReference>
<keyword evidence="2" id="KW-0800">Toxin</keyword>
<evidence type="ECO:0000256" key="5">
    <source>
        <dbReference type="ARBA" id="ARBA00024043"/>
    </source>
</evidence>
<dbReference type="InterPro" id="IPR025157">
    <property type="entry name" value="Hemagglutinin_rpt"/>
</dbReference>
<dbReference type="SUPFAM" id="SSF51126">
    <property type="entry name" value="Pectin lyase-like"/>
    <property type="match status" value="1"/>
</dbReference>
<keyword evidence="9" id="KW-1185">Reference proteome</keyword>
<dbReference type="InterPro" id="IPR006914">
    <property type="entry name" value="VENN_dom"/>
</dbReference>
<feature type="compositionally biased region" description="Polar residues" evidence="6">
    <location>
        <begin position="1834"/>
        <end position="1846"/>
    </location>
</feature>
<keyword evidence="4" id="KW-0843">Virulence</keyword>
<dbReference type="RefSeq" id="WP_264384704.1">
    <property type="nucleotide sequence ID" value="NZ_CP074352.1"/>
</dbReference>
<dbReference type="InterPro" id="IPR008638">
    <property type="entry name" value="FhaB/CdiA-like_TPS"/>
</dbReference>
<dbReference type="Pfam" id="PF05594">
    <property type="entry name" value="Fil_haemagg"/>
    <property type="match status" value="10"/>
</dbReference>
<dbReference type="InterPro" id="IPR012334">
    <property type="entry name" value="Pectin_lyas_fold"/>
</dbReference>
<proteinExistence type="inferred from homology"/>
<evidence type="ECO:0000259" key="7">
    <source>
        <dbReference type="SMART" id="SM00912"/>
    </source>
</evidence>
<evidence type="ECO:0000256" key="6">
    <source>
        <dbReference type="SAM" id="MobiDB-lite"/>
    </source>
</evidence>
<evidence type="ECO:0000256" key="2">
    <source>
        <dbReference type="ARBA" id="ARBA00022656"/>
    </source>
</evidence>
<name>A0ABY6JBL5_9ENTR</name>
<evidence type="ECO:0000313" key="8">
    <source>
        <dbReference type="EMBL" id="UYU31227.1"/>
    </source>
</evidence>
<dbReference type="Gene3D" id="2.160.20.10">
    <property type="entry name" value="Single-stranded right-handed beta-helix, Pectin lyase-like"/>
    <property type="match status" value="1"/>
</dbReference>
<dbReference type="Pfam" id="PF13332">
    <property type="entry name" value="Fil_haemagg_2"/>
    <property type="match status" value="4"/>
</dbReference>
<feature type="region of interest" description="Disordered" evidence="6">
    <location>
        <begin position="1834"/>
        <end position="1861"/>
    </location>
</feature>
<dbReference type="InterPro" id="IPR008619">
    <property type="entry name" value="Filamentous_hemagglutn_rpt"/>
</dbReference>
<feature type="domain" description="Filamentous haemagglutinin FhaB/tRNA nuclease CdiA-like TPS" evidence="7">
    <location>
        <begin position="48"/>
        <end position="170"/>
    </location>
</feature>
<comment type="similarity">
    <text evidence="5">In the N-terminal section; belongs to the CdiA toxin family.</text>
</comment>
<evidence type="ECO:0000256" key="3">
    <source>
        <dbReference type="ARBA" id="ARBA00022913"/>
    </source>
</evidence>
<sequence>MDNLALPVKFSQRAVSWLIISLLVWQPVAPAFAAAITPNGAARMDKAANGVPVVNIAPPNAAGISHNQFKDYNVGKEGLILNNATGQLNHTRLGGIIQNNPNLKAGREAKGIINEVTGGSRSRLEGYTEVAGKAANVMVANPYGITCSGCGFINTPQATLTTGKPQFDSKGNLMALDVTQGSITVEGKGLDASNSDALSLISRATEVNAAIHAKDLTVTAGANRVAADGSVTAINGAGPAPTVAVDTGALGGMYANRIHLVSSDKGVGVNLGNLTARQGDITLDASGKLVLNNTLASGALTAKADNVQLRGEHKTGAALNVASRGDVGLQNATLASDGKLTLTGKGSATLAGSSLTSGDTLTLAGKRLTLDKNSRADGARDVTLKADALTQQGTLLAGGDATLDAARSDNSGMVAARGQLIATGEALTNRGTLQGRDLTLRNTATDNSGTLAADRTLKVNTGSLITGADSVLTSKGDIALNAGQNADLDGRLNAGSMLSATADTLRTRNTAQLQSEGDLTLSGNALRLDGTQASKGTLSATADALTHGGKSNAAAMKLEATTLVNTGTVVADTLDATADDVNNSGLLLANGTQTLNAGALTNSGTQGAQTLNLTADTINNTGTLQGTGQLTATGQTFSNGASGKLLSAGTLSLNADTLENLGLIQGQDTSLTASTLKTGAGSYTLSGGALTLDAEQLTTLGTLQGQTAVVTANGWKHDGSLLGLDALDASVNGTLDNTGDLLSQGAMAFYAQTLNNGGQMVSVGDVTLDGAQLTNRGSIQGDTLNLHQNSIRNEGTLTGVSGMTLAARAQLMARMAMAAPQQQLINDATGTLQTGGTLDLHSGEVTNNGSWQGKNILLDAQSLTNRGAIQSADALTLALRDTLTSTGDSKITAIGSAVLDAQILVNQGQWAAKNLMLTADRVENDGSVLGDDGLTVSAGQLTQQQNGKLLSGADMVLDATGLNALGQIAALGNLTLTAAQAISNGATLAAGKQLAVSSTGALENRGVLQGEGVTLSAGGQLTNAGKIAAGADGATLSGSHIVTNDGSTLQSGGDLRLTSRGNITLNGFTGTTGNLTANAPGSLLNTALLYAGNNMMLYADSIKNQRGDMLAGNNLTMQKDAAGKANSEIVNTSGNIETEKGDITIRTGHLLNTREGLSVVESVTNNASSLHGTLRVNLLDIDKAKLGYNETERCAGKNDVCRKSRTVTIREDDQREILISKRTVTVVSSGPAANIAAGNNLTVSATSLENKASSLFADEDIMLSGEALTNLSAENGSTSTYGVYKYKCDINTRCGAHGRDIQPNTSVTSLVSNGYARKLNYTYILQPELKNITTSDGVVFSSVIQAGGIITANFINDISNDGITAYAGKANGTITRPPLTPSSHQELSDLTQNAADVGDEILVNTSTWRDEIDSALSLLNSGSEIEDVSDVNTSAYPLPTSQNGYFVTDTNPKSPYLITVNPKLNDLGQLDPALFGDLNKLLGIRPGAAPQETRSTYTDEKQFLGSSYMLDRLKLNPEYDYRFLGDAAFDTRYVSNVVLNQTGNRYLNGVGSELEQMRYLMDNAAAAQSSLGLNFGVSLDAKQVAALDHSILWWESGTINGETVMVPKVYLSPKDVTVNNGSVIAGNNVSLSGGNITNNGSTLLAKNALTLDSQNSISNLSDGLMKSGSGLNLNAIGDINNVGSTISGKTVALESLTGNISNITQAEQFAVDARGNHGSVSLKDTVLGSTASISATDKLSLAAGKDITLTGATLASGGDVVMNAWGDIALNANQINDAYSQSGFRHVDSTSRATTTQQGSTITAGGNLVMNAGKDLTAQASDISAGKNASLSAGNDLNLNAETTGTSRRDGGKTSYSKGIDRTTVSAGEDLALAAGRDINSQAAGLAAEKDVKLQAGRDVNLLAEETGSGNSSKAKKKTIINDHVRQQRTEIASGGDTILLAGRDVVTQAAQIVASGDAGVSAGRDITLDTATESDYHYEESKKTKKGFLSKKTTHKISEQSNTREAGTLISGDNVTLNAGQDLKLVGASVVGDGNVALNGDNSVTLEAATNTDSSWQFKETKKSGLMGSGGIGFSIGSSKTVHDLRERGTTQSQSFSTVGSTAGNVSVTSGGQTRIAGADVIAGKDLTVKGDNVVIEPGHDKRTRDEKFEQKTSGLTLALSGSVGSVVNGAVTAAQAAHEESDSRLASLKATQAALSGIQAGLQQQLSAAQGASAADTAFQIAVSLGAQSSKSKTYEESDTVTGSRLTVGDNLAITATGKGNAANSGDITVVGSQLKAGKDVTLDAARDINLISGQNTNLVTGSNSSHGGSVGVALGFGGTTNGLSVSANANASSGKQKGNSLTHSNTTVDAGNTVTLVSDRDTALAGAQVKGSQVTSDVGRSLTIASQQDIDNYTSKQGSVSGGLSYTFGGGGPGGSFSFSRDKMDSKYRSVNDQSGLFAGAGGFDVTVGEHTQLDGAVLASTATADKNRLDTGTLGFGDIYNEADFRVQHQGGGFSTGGIGALIASNIGNVMLVGAGSNGHSDGTTQAAISQGTIVVRDQDRQKQDIADLSRDAQNANDSISNIFDKEKEQRRMEQAQLIGEISSQVGKIVSTFGEIAATESANEKMKGVQQEDRESARQAWEKLNPNKTATEQDISQYLYDGFYNSALEKSEMGTGGSYQRAIQATTAIVQGLSGGNINAALAGAAAPYLANQIAQHIAKEDKEARLIAHAVLGAALAAVQKQDIAAGAAGASIGELTGVIALELKGVTAGELSEADKQTVSALATLASTLAGGLIGDSGATAVNAGLAGKNAVENNHLSPEHQKNRSAELVSCGNDTNCLSSVREHYAEEYERVQKKINTCSSAEDCISIAKELKQWKTENSARSDELTARIRDKGVDSLTKAEQLEWKNLRGAQSNFEGSINTLLYRAKMYGGSEDTTTELVNIFGHAAIANAAGVTGGVAKANGRGSQGSAIPVPYPQKASNGIVYQSNGKHTPGQNGYHRNAGTEPANSIQLFGKSMENGKKRYALDEKGEVHQFTNTNDGTWHWSGSTGDASVPIKKSDIPNAVKKQFGLPGKWR</sequence>
<protein>
    <submittedName>
        <fullName evidence="8">Hemagglutinin repeat-containing protein</fullName>
    </submittedName>
</protein>
<organism evidence="8 9">
    <name type="scientific">Siccibacter colletis</name>
    <dbReference type="NCBI Taxonomy" id="1505757"/>
    <lineage>
        <taxon>Bacteria</taxon>
        <taxon>Pseudomonadati</taxon>
        <taxon>Pseudomonadota</taxon>
        <taxon>Gammaproteobacteria</taxon>
        <taxon>Enterobacterales</taxon>
        <taxon>Enterobacteriaceae</taxon>
        <taxon>Siccibacter</taxon>
    </lineage>
</organism>
<dbReference type="NCBIfam" id="TIGR01901">
    <property type="entry name" value="adhes_NPXG"/>
    <property type="match status" value="1"/>
</dbReference>
<dbReference type="SMART" id="SM00912">
    <property type="entry name" value="Haemagg_act"/>
    <property type="match status" value="1"/>
</dbReference>
<dbReference type="InterPro" id="IPR011050">
    <property type="entry name" value="Pectin_lyase_fold/virulence"/>
</dbReference>